<dbReference type="EMBL" id="JAUSYY010000001">
    <property type="protein sequence ID" value="MDQ0893979.1"/>
    <property type="molecule type" value="Genomic_DNA"/>
</dbReference>
<dbReference type="InterPro" id="IPR050490">
    <property type="entry name" value="Bact_solute-bd_prot1"/>
</dbReference>
<dbReference type="Gene3D" id="3.40.190.10">
    <property type="entry name" value="Periplasmic binding protein-like II"/>
    <property type="match status" value="2"/>
</dbReference>
<dbReference type="InterPro" id="IPR006311">
    <property type="entry name" value="TAT_signal"/>
</dbReference>
<dbReference type="PROSITE" id="PS51257">
    <property type="entry name" value="PROKAR_LIPOPROTEIN"/>
    <property type="match status" value="1"/>
</dbReference>
<comment type="caution">
    <text evidence="4">The sequence shown here is derived from an EMBL/GenBank/DDBJ whole genome shotgun (WGS) entry which is preliminary data.</text>
</comment>
<reference evidence="4 5" key="1">
    <citation type="submission" date="2023-07" db="EMBL/GenBank/DDBJ databases">
        <title>Comparative genomics of wheat-associated soil bacteria to identify genetic determinants of phenazine resistance.</title>
        <authorList>
            <person name="Mouncey N."/>
        </authorList>
    </citation>
    <scope>NUCLEOTIDE SEQUENCE [LARGE SCALE GENOMIC DNA]</scope>
    <source>
        <strain evidence="4 5">V3I3</strain>
    </source>
</reference>
<dbReference type="RefSeq" id="WP_307040859.1">
    <property type="nucleotide sequence ID" value="NZ_JAUSYY010000001.1"/>
</dbReference>
<comment type="similarity">
    <text evidence="1">Belongs to the bacterial solute-binding protein 1 family.</text>
</comment>
<evidence type="ECO:0000313" key="5">
    <source>
        <dbReference type="Proteomes" id="UP001239083"/>
    </source>
</evidence>
<dbReference type="PROSITE" id="PS51318">
    <property type="entry name" value="TAT"/>
    <property type="match status" value="1"/>
</dbReference>
<evidence type="ECO:0000256" key="3">
    <source>
        <dbReference type="SAM" id="SignalP"/>
    </source>
</evidence>
<evidence type="ECO:0000313" key="4">
    <source>
        <dbReference type="EMBL" id="MDQ0893979.1"/>
    </source>
</evidence>
<sequence>MSSNPRNMRRSLVAGVVTTAALVALAGCGGAPASDQSSAATFMTFETPAITPEFWDDSIAAALESVPGFEVERIVTPDADRNAYAKQLQASGQFPDLLASISPKDFIDADLLLPFEQEWLEANFLEPDANSIDGVTYQPPSNSQVLPMVFYNKVIFEEHDVDLPTTWDEFVAAVETFSAGAVTPIELAGLDPWSASMPVVALASADVLGSNPEWIQDRYDESVSFTDEEFVSAMQKQRDLIEAGAYSDSALSVDYATANTNFFDGKSAMYIMGSWLVGAFPADQAADFGAFPLPTDDGSVVVPLNVGGTMSVSSKAADAEKSMAFAKAWTLAPESMKTLIETDGAFPLFKNIAFEDFGATVTPLYDDAYAYVTEDTVKVSAFGWVTNDDALPPGVADKFYSLSQSLFSNADVEGQLAQLDADWDAAVAE</sequence>
<dbReference type="PANTHER" id="PTHR43649:SF29">
    <property type="entry name" value="OSMOPROTECTIVE COMPOUNDS-BINDING PROTEIN GGTB"/>
    <property type="match status" value="1"/>
</dbReference>
<evidence type="ECO:0000256" key="2">
    <source>
        <dbReference type="ARBA" id="ARBA00022448"/>
    </source>
</evidence>
<gene>
    <name evidence="4" type="ORF">QFZ26_001534</name>
</gene>
<accession>A0ABU0RAA8</accession>
<feature type="chain" id="PRO_5046470842" evidence="3">
    <location>
        <begin position="27"/>
        <end position="429"/>
    </location>
</feature>
<dbReference type="SUPFAM" id="SSF53850">
    <property type="entry name" value="Periplasmic binding protein-like II"/>
    <property type="match status" value="1"/>
</dbReference>
<keyword evidence="3" id="KW-0732">Signal</keyword>
<feature type="signal peptide" evidence="3">
    <location>
        <begin position="1"/>
        <end position="26"/>
    </location>
</feature>
<proteinExistence type="inferred from homology"/>
<protein>
    <submittedName>
        <fullName evidence="4">ABC-type glycerol-3-phosphate transport system substrate-binding protein</fullName>
    </submittedName>
</protein>
<organism evidence="4 5">
    <name type="scientific">Agromyces ramosus</name>
    <dbReference type="NCBI Taxonomy" id="33879"/>
    <lineage>
        <taxon>Bacteria</taxon>
        <taxon>Bacillati</taxon>
        <taxon>Actinomycetota</taxon>
        <taxon>Actinomycetes</taxon>
        <taxon>Micrococcales</taxon>
        <taxon>Microbacteriaceae</taxon>
        <taxon>Agromyces</taxon>
    </lineage>
</organism>
<keyword evidence="5" id="KW-1185">Reference proteome</keyword>
<keyword evidence="2" id="KW-0813">Transport</keyword>
<name>A0ABU0RAA8_9MICO</name>
<evidence type="ECO:0000256" key="1">
    <source>
        <dbReference type="ARBA" id="ARBA00008520"/>
    </source>
</evidence>
<dbReference type="Proteomes" id="UP001239083">
    <property type="component" value="Unassembled WGS sequence"/>
</dbReference>
<dbReference type="PANTHER" id="PTHR43649">
    <property type="entry name" value="ARABINOSE-BINDING PROTEIN-RELATED"/>
    <property type="match status" value="1"/>
</dbReference>